<evidence type="ECO:0000256" key="2">
    <source>
        <dbReference type="ARBA" id="ARBA00006024"/>
    </source>
</evidence>
<evidence type="ECO:0000256" key="8">
    <source>
        <dbReference type="ARBA" id="ARBA00022989"/>
    </source>
</evidence>
<feature type="transmembrane region" description="Helical" evidence="10">
    <location>
        <begin position="174"/>
        <end position="194"/>
    </location>
</feature>
<dbReference type="PROSITE" id="PS01047">
    <property type="entry name" value="HMA_1"/>
    <property type="match status" value="1"/>
</dbReference>
<keyword evidence="13" id="KW-0378">Hydrolase</keyword>
<dbReference type="InterPro" id="IPR027256">
    <property type="entry name" value="P-typ_ATPase_IB"/>
</dbReference>
<gene>
    <name evidence="13" type="primary">ctpV</name>
    <name evidence="13" type="ORF">OERS_10850</name>
</gene>
<dbReference type="Gene3D" id="3.30.70.100">
    <property type="match status" value="1"/>
</dbReference>
<dbReference type="SUPFAM" id="SSF81665">
    <property type="entry name" value="Calcium ATPase, transmembrane domain M"/>
    <property type="match status" value="1"/>
</dbReference>
<dbReference type="EMBL" id="MAQA01000009">
    <property type="protein sequence ID" value="OCI32113.1"/>
    <property type="molecule type" value="Genomic_DNA"/>
</dbReference>
<dbReference type="SFLD" id="SFLDF00027">
    <property type="entry name" value="p-type_atpase"/>
    <property type="match status" value="1"/>
</dbReference>
<dbReference type="NCBIfam" id="TIGR01494">
    <property type="entry name" value="ATPase_P-type"/>
    <property type="match status" value="2"/>
</dbReference>
<comment type="caution">
    <text evidence="13">The sequence shown here is derived from an EMBL/GenBank/DDBJ whole genome shotgun (WGS) entry which is preliminary data.</text>
</comment>
<dbReference type="InterPro" id="IPR008250">
    <property type="entry name" value="ATPase_P-typ_transduc_dom_A_sf"/>
</dbReference>
<feature type="region of interest" description="Disordered" evidence="11">
    <location>
        <begin position="129"/>
        <end position="166"/>
    </location>
</feature>
<feature type="transmembrane region" description="Helical" evidence="10">
    <location>
        <begin position="436"/>
        <end position="458"/>
    </location>
</feature>
<dbReference type="RefSeq" id="WP_068625025.1">
    <property type="nucleotide sequence ID" value="NZ_MAQA01000009.1"/>
</dbReference>
<protein>
    <submittedName>
        <fullName evidence="13">Copper-exporting P-type ATPase V</fullName>
        <ecNumber evidence="13">3.6.3.54</ecNumber>
    </submittedName>
</protein>
<feature type="transmembrane region" description="Helical" evidence="10">
    <location>
        <begin position="464"/>
        <end position="491"/>
    </location>
</feature>
<dbReference type="InterPro" id="IPR001757">
    <property type="entry name" value="P_typ_ATPase"/>
</dbReference>
<dbReference type="SUPFAM" id="SSF56784">
    <property type="entry name" value="HAD-like"/>
    <property type="match status" value="1"/>
</dbReference>
<evidence type="ECO:0000256" key="5">
    <source>
        <dbReference type="ARBA" id="ARBA00022741"/>
    </source>
</evidence>
<dbReference type="PROSITE" id="PS50846">
    <property type="entry name" value="HMA_2"/>
    <property type="match status" value="1"/>
</dbReference>
<dbReference type="Gene3D" id="2.70.150.10">
    <property type="entry name" value="Calcium-transporting ATPase, cytoplasmic transduction domain A"/>
    <property type="match status" value="1"/>
</dbReference>
<feature type="transmembrane region" description="Helical" evidence="10">
    <location>
        <begin position="274"/>
        <end position="294"/>
    </location>
</feature>
<dbReference type="GO" id="GO:0016787">
    <property type="term" value="F:hydrolase activity"/>
    <property type="evidence" value="ECO:0007669"/>
    <property type="project" value="UniProtKB-KW"/>
</dbReference>
<evidence type="ECO:0000259" key="12">
    <source>
        <dbReference type="PROSITE" id="PS50846"/>
    </source>
</evidence>
<comment type="similarity">
    <text evidence="2 10">Belongs to the cation transport ATPase (P-type) (TC 3.A.3) family. Type IB subfamily.</text>
</comment>
<dbReference type="Gene3D" id="3.40.50.1000">
    <property type="entry name" value="HAD superfamily/HAD-like"/>
    <property type="match status" value="2"/>
</dbReference>
<keyword evidence="5 10" id="KW-0547">Nucleotide-binding</keyword>
<dbReference type="NCBIfam" id="TIGR01525">
    <property type="entry name" value="ATPase-IB_hvy"/>
    <property type="match status" value="1"/>
</dbReference>
<evidence type="ECO:0000313" key="13">
    <source>
        <dbReference type="EMBL" id="OCI32113.1"/>
    </source>
</evidence>
<dbReference type="InterPro" id="IPR017969">
    <property type="entry name" value="Heavy-metal-associated_CS"/>
</dbReference>
<dbReference type="InterPro" id="IPR023214">
    <property type="entry name" value="HAD_sf"/>
</dbReference>
<dbReference type="Pfam" id="PF00702">
    <property type="entry name" value="Hydrolase"/>
    <property type="match status" value="1"/>
</dbReference>
<feature type="transmembrane region" description="Helical" evidence="10">
    <location>
        <begin position="899"/>
        <end position="916"/>
    </location>
</feature>
<dbReference type="PROSITE" id="PS00154">
    <property type="entry name" value="ATPASE_E1_E2"/>
    <property type="match status" value="1"/>
</dbReference>
<keyword evidence="14" id="KW-1185">Reference proteome</keyword>
<feature type="compositionally biased region" description="Low complexity" evidence="11">
    <location>
        <begin position="129"/>
        <end position="162"/>
    </location>
</feature>
<dbReference type="InterPro" id="IPR036412">
    <property type="entry name" value="HAD-like_sf"/>
</dbReference>
<dbReference type="Proteomes" id="UP000093412">
    <property type="component" value="Unassembled WGS sequence"/>
</dbReference>
<evidence type="ECO:0000256" key="1">
    <source>
        <dbReference type="ARBA" id="ARBA00004651"/>
    </source>
</evidence>
<accession>A0ABX2Y6B8</accession>
<evidence type="ECO:0000313" key="14">
    <source>
        <dbReference type="Proteomes" id="UP000093412"/>
    </source>
</evidence>
<comment type="subcellular location">
    <subcellularLocation>
        <location evidence="1">Cell membrane</location>
        <topology evidence="1">Multi-pass membrane protein</topology>
    </subcellularLocation>
</comment>
<dbReference type="EC" id="3.6.3.54" evidence="13"/>
<evidence type="ECO:0000256" key="6">
    <source>
        <dbReference type="ARBA" id="ARBA00022840"/>
    </source>
</evidence>
<dbReference type="InterPro" id="IPR036163">
    <property type="entry name" value="HMA_dom_sf"/>
</dbReference>
<dbReference type="InterPro" id="IPR006121">
    <property type="entry name" value="HMA_dom"/>
</dbReference>
<dbReference type="PANTHER" id="PTHR43520">
    <property type="entry name" value="ATP7, ISOFORM B"/>
    <property type="match status" value="1"/>
</dbReference>
<keyword evidence="8 10" id="KW-1133">Transmembrane helix</keyword>
<evidence type="ECO:0000256" key="4">
    <source>
        <dbReference type="ARBA" id="ARBA00022723"/>
    </source>
</evidence>
<dbReference type="InterPro" id="IPR059000">
    <property type="entry name" value="ATPase_P-type_domA"/>
</dbReference>
<keyword evidence="9 10" id="KW-0472">Membrane</keyword>
<keyword evidence="4 10" id="KW-0479">Metal-binding</keyword>
<dbReference type="Gene3D" id="3.40.1110.10">
    <property type="entry name" value="Calcium-transporting ATPase, cytoplasmic domain N"/>
    <property type="match status" value="2"/>
</dbReference>
<feature type="transmembrane region" description="Helical" evidence="10">
    <location>
        <begin position="234"/>
        <end position="254"/>
    </location>
</feature>
<dbReference type="Pfam" id="PF00122">
    <property type="entry name" value="E1-E2_ATPase"/>
    <property type="match status" value="1"/>
</dbReference>
<keyword evidence="6 10" id="KW-0067">ATP-binding</keyword>
<evidence type="ECO:0000256" key="7">
    <source>
        <dbReference type="ARBA" id="ARBA00022967"/>
    </source>
</evidence>
<reference evidence="13 14" key="1">
    <citation type="submission" date="2016-06" db="EMBL/GenBank/DDBJ databases">
        <title>Genome sequence of Oerskovia enterophila DSM 43852.</title>
        <authorList>
            <person name="Poehlein A."/>
            <person name="Jag V."/>
            <person name="Bengelsdorf F.R."/>
            <person name="Daniel R."/>
            <person name="Duerre P."/>
        </authorList>
    </citation>
    <scope>NUCLEOTIDE SEQUENCE [LARGE SCALE GENOMIC DNA]</scope>
    <source>
        <strain evidence="13 14">DSM 43852</strain>
    </source>
</reference>
<keyword evidence="10" id="KW-1003">Cell membrane</keyword>
<dbReference type="InterPro" id="IPR018303">
    <property type="entry name" value="ATPase_P-typ_P_site"/>
</dbReference>
<dbReference type="InterPro" id="IPR023298">
    <property type="entry name" value="ATPase_P-typ_TM_dom_sf"/>
</dbReference>
<dbReference type="SUPFAM" id="SSF81653">
    <property type="entry name" value="Calcium ATPase, transduction domain A"/>
    <property type="match status" value="1"/>
</dbReference>
<organism evidence="13 14">
    <name type="scientific">Oerskovia enterophila</name>
    <dbReference type="NCBI Taxonomy" id="43678"/>
    <lineage>
        <taxon>Bacteria</taxon>
        <taxon>Bacillati</taxon>
        <taxon>Actinomycetota</taxon>
        <taxon>Actinomycetes</taxon>
        <taxon>Micrococcales</taxon>
        <taxon>Cellulomonadaceae</taxon>
        <taxon>Oerskovia</taxon>
    </lineage>
</organism>
<dbReference type="SFLD" id="SFLDS00003">
    <property type="entry name" value="Haloacid_Dehalogenase"/>
    <property type="match status" value="1"/>
</dbReference>
<dbReference type="SUPFAM" id="SSF55008">
    <property type="entry name" value="HMA, heavy metal-associated domain"/>
    <property type="match status" value="1"/>
</dbReference>
<dbReference type="InterPro" id="IPR023299">
    <property type="entry name" value="ATPase_P-typ_cyto_dom_N"/>
</dbReference>
<evidence type="ECO:0000256" key="9">
    <source>
        <dbReference type="ARBA" id="ARBA00023136"/>
    </source>
</evidence>
<feature type="region of interest" description="Disordered" evidence="11">
    <location>
        <begin position="540"/>
        <end position="564"/>
    </location>
</feature>
<dbReference type="InterPro" id="IPR044492">
    <property type="entry name" value="P_typ_ATPase_HD_dom"/>
</dbReference>
<dbReference type="CDD" id="cd02094">
    <property type="entry name" value="P-type_ATPase_Cu-like"/>
    <property type="match status" value="1"/>
</dbReference>
<feature type="domain" description="HMA" evidence="12">
    <location>
        <begin position="14"/>
        <end position="78"/>
    </location>
</feature>
<dbReference type="PANTHER" id="PTHR43520:SF8">
    <property type="entry name" value="P-TYPE CU(+) TRANSPORTER"/>
    <property type="match status" value="1"/>
</dbReference>
<dbReference type="PROSITE" id="PS01229">
    <property type="entry name" value="COF_2"/>
    <property type="match status" value="1"/>
</dbReference>
<feature type="transmembrane region" description="Helical" evidence="10">
    <location>
        <begin position="922"/>
        <end position="940"/>
    </location>
</feature>
<dbReference type="Pfam" id="PF00403">
    <property type="entry name" value="HMA"/>
    <property type="match status" value="1"/>
</dbReference>
<dbReference type="SUPFAM" id="SSF81660">
    <property type="entry name" value="Metal cation-transporting ATPase, ATP-binding domain N"/>
    <property type="match status" value="1"/>
</dbReference>
<dbReference type="CDD" id="cd00371">
    <property type="entry name" value="HMA"/>
    <property type="match status" value="1"/>
</dbReference>
<dbReference type="PRINTS" id="PR00119">
    <property type="entry name" value="CATATPASE"/>
</dbReference>
<dbReference type="SFLD" id="SFLDG00002">
    <property type="entry name" value="C1.7:_P-type_atpase_like"/>
    <property type="match status" value="1"/>
</dbReference>
<name>A0ABX2Y6B8_9CELL</name>
<evidence type="ECO:0000256" key="10">
    <source>
        <dbReference type="RuleBase" id="RU362081"/>
    </source>
</evidence>
<evidence type="ECO:0000256" key="3">
    <source>
        <dbReference type="ARBA" id="ARBA00022692"/>
    </source>
</evidence>
<keyword evidence="7" id="KW-1278">Translocase</keyword>
<proteinExistence type="inferred from homology"/>
<evidence type="ECO:0000256" key="11">
    <source>
        <dbReference type="SAM" id="MobiDB-lite"/>
    </source>
</evidence>
<keyword evidence="3 10" id="KW-0812">Transmembrane</keyword>
<sequence length="946" mass="95646">MTTPTGLTAGPTFVEVDLAIEGMTCASCVARVEKRLNRVDGAQATVNLPLESAHVVLPDGVTDAELVAAVEKAGYQARVTGRRVAASAVAAKAAAAAPVAEPVAPTGGVVTGARAAGAGVGVGVATPAAGTSTPAAAESAPASPSVRPMSDAAPAATDTSAPTRDRGADLARRLKVAAVLTLPVVLLSMIPALQFPGWQWVVTALALPVVTWGAWPFHTAAFRAARHGASTMDTLVSIGVIAATLWSLWALLLGGAGEIGMQMQVSLLPSREHAAMPELYFEVAAVVTTFLLAGRWSEHRSRRKAGDALRSLLAMGAKDAERVTTGPDGQRVTERVPVTALREGDLFTVRPGEKIATDGVVVEGSSAVDTSLLTGEPVPVDVTPGDDVTGATVNTSGHLLVRATRVGEETTLAQIGRLVSQAQTGKAPVQRLADRISAVFVPIVLVLAVLTLGGWLLAGASTQFAFTAAVAVLIIACPCALGLATPTALLVGTGRGAQLGILIKGPEVLESTRRVEVIVLDKTGTVTQGRMALERVVTRDGELDLSSEPARAAAGSSSEGPDGAAHHALRLAGAVEGLSEHPIAQAVAAAAARVAGVGPGSAAPEVPAGAGGTVAEQVGTAALAASPDQVSEVHRAIPRPSSDNSSVAGVETGGVETGADGVVIGSAQVFDFVSSPGGGVSGLVRTAHSGLSPAGALNAQRVLVGRPSWLAEQGITFDASEPSSPEDEARPGTAGTDLRRAFDEAESTGATAVVVAWNGTAQGVLVLRDPVKETSAQAVAELRELGLRPLLLTGDNAGAARVAARQVGIAEEDVIAQVLPQDKVDVVARLRAEGRVVAMVGDGVNDAAALAGADLGLAMGTGTDVAIEASDITLVRGDLRSAATAIRLSRQTLRIIKQNLFWAFAYNVAAIPLAAAGLLNPMIAGAAMAMSSVLVVGNSLRLRSAG</sequence>
<feature type="transmembrane region" description="Helical" evidence="10">
    <location>
        <begin position="200"/>
        <end position="222"/>
    </location>
</feature>